<reference evidence="2" key="1">
    <citation type="journal article" date="2023" name="Mol. Phylogenet. Evol.">
        <title>Genome-scale phylogeny and comparative genomics of the fungal order Sordariales.</title>
        <authorList>
            <person name="Hensen N."/>
            <person name="Bonometti L."/>
            <person name="Westerberg I."/>
            <person name="Brannstrom I.O."/>
            <person name="Guillou S."/>
            <person name="Cros-Aarteil S."/>
            <person name="Calhoun S."/>
            <person name="Haridas S."/>
            <person name="Kuo A."/>
            <person name="Mondo S."/>
            <person name="Pangilinan J."/>
            <person name="Riley R."/>
            <person name="LaButti K."/>
            <person name="Andreopoulos B."/>
            <person name="Lipzen A."/>
            <person name="Chen C."/>
            <person name="Yan M."/>
            <person name="Daum C."/>
            <person name="Ng V."/>
            <person name="Clum A."/>
            <person name="Steindorff A."/>
            <person name="Ohm R.A."/>
            <person name="Martin F."/>
            <person name="Silar P."/>
            <person name="Natvig D.O."/>
            <person name="Lalanne C."/>
            <person name="Gautier V."/>
            <person name="Ament-Velasquez S.L."/>
            <person name="Kruys A."/>
            <person name="Hutchinson M.I."/>
            <person name="Powell A.J."/>
            <person name="Barry K."/>
            <person name="Miller A.N."/>
            <person name="Grigoriev I.V."/>
            <person name="Debuchy R."/>
            <person name="Gladieux P."/>
            <person name="Hiltunen Thoren M."/>
            <person name="Johannesson H."/>
        </authorList>
    </citation>
    <scope>NUCLEOTIDE SEQUENCE</scope>
    <source>
        <strain evidence="2">PSN293</strain>
    </source>
</reference>
<feature type="compositionally biased region" description="Polar residues" evidence="1">
    <location>
        <begin position="568"/>
        <end position="583"/>
    </location>
</feature>
<dbReference type="SUPFAM" id="SSF82171">
    <property type="entry name" value="DPP6 N-terminal domain-like"/>
    <property type="match status" value="1"/>
</dbReference>
<reference evidence="2" key="2">
    <citation type="submission" date="2023-05" db="EMBL/GenBank/DDBJ databases">
        <authorList>
            <consortium name="Lawrence Berkeley National Laboratory"/>
            <person name="Steindorff A."/>
            <person name="Hensen N."/>
            <person name="Bonometti L."/>
            <person name="Westerberg I."/>
            <person name="Brannstrom I.O."/>
            <person name="Guillou S."/>
            <person name="Cros-Aarteil S."/>
            <person name="Calhoun S."/>
            <person name="Haridas S."/>
            <person name="Kuo A."/>
            <person name="Mondo S."/>
            <person name="Pangilinan J."/>
            <person name="Riley R."/>
            <person name="Labutti K."/>
            <person name="Andreopoulos B."/>
            <person name="Lipzen A."/>
            <person name="Chen C."/>
            <person name="Yanf M."/>
            <person name="Daum C."/>
            <person name="Ng V."/>
            <person name="Clum A."/>
            <person name="Ohm R."/>
            <person name="Martin F."/>
            <person name="Silar P."/>
            <person name="Natvig D."/>
            <person name="Lalanne C."/>
            <person name="Gautier V."/>
            <person name="Ament-Velasquez S.L."/>
            <person name="Kruys A."/>
            <person name="Hutchinson M.I."/>
            <person name="Powell A.J."/>
            <person name="Barry K."/>
            <person name="Miller A.N."/>
            <person name="Grigoriev I.V."/>
            <person name="Debuchy R."/>
            <person name="Gladieux P."/>
            <person name="Thoren M.H."/>
            <person name="Johannesson H."/>
        </authorList>
    </citation>
    <scope>NUCLEOTIDE SEQUENCE</scope>
    <source>
        <strain evidence="2">PSN293</strain>
    </source>
</reference>
<organism evidence="2 3">
    <name type="scientific">Rhypophila decipiens</name>
    <dbReference type="NCBI Taxonomy" id="261697"/>
    <lineage>
        <taxon>Eukaryota</taxon>
        <taxon>Fungi</taxon>
        <taxon>Dikarya</taxon>
        <taxon>Ascomycota</taxon>
        <taxon>Pezizomycotina</taxon>
        <taxon>Sordariomycetes</taxon>
        <taxon>Sordariomycetidae</taxon>
        <taxon>Sordariales</taxon>
        <taxon>Naviculisporaceae</taxon>
        <taxon>Rhypophila</taxon>
    </lineage>
</organism>
<dbReference type="AlphaFoldDB" id="A0AAN6Y1D8"/>
<feature type="compositionally biased region" description="Low complexity" evidence="1">
    <location>
        <begin position="491"/>
        <end position="508"/>
    </location>
</feature>
<dbReference type="Proteomes" id="UP001301769">
    <property type="component" value="Unassembled WGS sequence"/>
</dbReference>
<evidence type="ECO:0000256" key="1">
    <source>
        <dbReference type="SAM" id="MobiDB-lite"/>
    </source>
</evidence>
<feature type="compositionally biased region" description="Pro residues" evidence="1">
    <location>
        <begin position="453"/>
        <end position="463"/>
    </location>
</feature>
<protein>
    <submittedName>
        <fullName evidence="2">Uncharacterized protein</fullName>
    </submittedName>
</protein>
<evidence type="ECO:0000313" key="2">
    <source>
        <dbReference type="EMBL" id="KAK4210659.1"/>
    </source>
</evidence>
<feature type="compositionally biased region" description="Polar residues" evidence="1">
    <location>
        <begin position="467"/>
        <end position="477"/>
    </location>
</feature>
<feature type="compositionally biased region" description="Polar residues" evidence="1">
    <location>
        <begin position="398"/>
        <end position="412"/>
    </location>
</feature>
<feature type="compositionally biased region" description="Polar residues" evidence="1">
    <location>
        <begin position="518"/>
        <end position="535"/>
    </location>
</feature>
<sequence length="1004" mass="110121">MSASLIAKARARLPEFHDATRLVHQLVGSHTWKLVRLTDSPSDSTQASIPKSNITRHLLVKLKIIFDHQLSFSVLRDSQPEYYYSLVSAGPQRTESRIQSRGDIRAGHVCEVWETHQPLSMVEALVLRRLIPQTIDNIRLHDGKSMIQMFCCGKSDERDYIYGQGPVCIDPSNPHIRLHSLHCCHDLVETSILVVDETGWIDAFWTLYDVNWALMVVTIQSAEIGTTHQLRFARVKAATRQLWERVGTLSKSVGSGTVNSDLCSYFQRVARYLGDDIGFLFPAIPVESVADFQGAANDDVVHFERELARLSGKVKESSPISSPKLPARTLNNIAQDSSPMAVKPDSNLNLAGTHQRPSSPLQSSNYPAQSTGSENAPPRQQARGSDNPGRTGPDLGQATGSTGENIAVNSPSSPRPFSYEPRPEILHLATTRKASIQSSSGSVSEQSFIEPKVPSPSPQPPSLYSPTTTNETFSPTRSDGRGGFSPHSRTWQSGSWSISDQSSTVSSSHQRQRVGSPLSATPSSPFSPQRETLTPPTIIKPSMAVDSGLQVVEEQPQYHHHQPDHNSLHYSSTRTSTPSVSEASSKEPAKKTGLFRLKKLTSFTHHSSSSTSVDKLPSSSTQRQNSIPEDLCFCFSVVGTALLLWRKRQTDHLVKLILPFSNGQKLSLRRFNSSNNIKLVGAGDHLVAVVVSQENKAGYELCCFDKYARRFETQLPDPGGLLPTAIAVSRDDDKMAICCGGTVLIYEMVENVGPKLAGSVPGHSRGSNLAANRRLQQANFSLDSTILVTATQEYHAGDKSPYQVHVRLWRWSSGSPPVLEIELDPVVLDLGYGNDPGLSGVFCSIDHANPMNSRVFLAAQTAKSYDYILMLSRQQKNRRMNLNEKSIGAAAQAMGGPGPGTSPNFGSKHVFKNGRNDLYIVDVRTGVTQPLASFTNERSGMKLDQEANMVVAFPHETLALAFWRSRKGELLLKQVELSLASADRPPTIHTMDLGGVFQKVSLQD</sequence>
<feature type="compositionally biased region" description="Low complexity" evidence="1">
    <location>
        <begin position="435"/>
        <end position="452"/>
    </location>
</feature>
<gene>
    <name evidence="2" type="ORF">QBC37DRAFT_447781</name>
</gene>
<proteinExistence type="predicted"/>
<comment type="caution">
    <text evidence="2">The sequence shown here is derived from an EMBL/GenBank/DDBJ whole genome shotgun (WGS) entry which is preliminary data.</text>
</comment>
<feature type="compositionally biased region" description="Polar residues" evidence="1">
    <location>
        <begin position="346"/>
        <end position="374"/>
    </location>
</feature>
<name>A0AAN6Y1D8_9PEZI</name>
<evidence type="ECO:0000313" key="3">
    <source>
        <dbReference type="Proteomes" id="UP001301769"/>
    </source>
</evidence>
<feature type="region of interest" description="Disordered" evidence="1">
    <location>
        <begin position="556"/>
        <end position="591"/>
    </location>
</feature>
<feature type="region of interest" description="Disordered" evidence="1">
    <location>
        <begin position="335"/>
        <end position="420"/>
    </location>
</feature>
<accession>A0AAN6Y1D8</accession>
<keyword evidence="3" id="KW-1185">Reference proteome</keyword>
<dbReference type="EMBL" id="MU858169">
    <property type="protein sequence ID" value="KAK4210659.1"/>
    <property type="molecule type" value="Genomic_DNA"/>
</dbReference>
<feature type="region of interest" description="Disordered" evidence="1">
    <location>
        <begin position="432"/>
        <end position="538"/>
    </location>
</feature>